<reference evidence="1 2" key="1">
    <citation type="submission" date="2015-04" db="EMBL/GenBank/DDBJ databases">
        <authorList>
            <person name="Syromyatnikov M.Y."/>
            <person name="Popov V.N."/>
        </authorList>
    </citation>
    <scope>NUCLEOTIDE SEQUENCE [LARGE SCALE GENOMIC DNA]</scope>
</reference>
<gene>
    <name evidence="1" type="ORF">CLUMA_CG014786</name>
</gene>
<evidence type="ECO:0000313" key="1">
    <source>
        <dbReference type="EMBL" id="CRL01563.1"/>
    </source>
</evidence>
<organism evidence="1 2">
    <name type="scientific">Clunio marinus</name>
    <dbReference type="NCBI Taxonomy" id="568069"/>
    <lineage>
        <taxon>Eukaryota</taxon>
        <taxon>Metazoa</taxon>
        <taxon>Ecdysozoa</taxon>
        <taxon>Arthropoda</taxon>
        <taxon>Hexapoda</taxon>
        <taxon>Insecta</taxon>
        <taxon>Pterygota</taxon>
        <taxon>Neoptera</taxon>
        <taxon>Endopterygota</taxon>
        <taxon>Diptera</taxon>
        <taxon>Nematocera</taxon>
        <taxon>Chironomoidea</taxon>
        <taxon>Chironomidae</taxon>
        <taxon>Clunio</taxon>
    </lineage>
</organism>
<dbReference type="AlphaFoldDB" id="A0A1J1IMV7"/>
<dbReference type="Proteomes" id="UP000183832">
    <property type="component" value="Unassembled WGS sequence"/>
</dbReference>
<proteinExistence type="predicted"/>
<name>A0A1J1IMV7_9DIPT</name>
<sequence length="76" mass="8836">MLYASWLFARKHALLFAESLKRPFNVDICDEIFCEYVRKCGFVLEDIDAIEKASTNGEVINDFDKRQQRSANEKTS</sequence>
<accession>A0A1J1IMV7</accession>
<protein>
    <submittedName>
        <fullName evidence="1">CLUMA_CG014786, isoform A</fullName>
    </submittedName>
</protein>
<dbReference type="EMBL" id="CVRI01000055">
    <property type="protein sequence ID" value="CRL01563.1"/>
    <property type="molecule type" value="Genomic_DNA"/>
</dbReference>
<evidence type="ECO:0000313" key="2">
    <source>
        <dbReference type="Proteomes" id="UP000183832"/>
    </source>
</evidence>
<keyword evidence="2" id="KW-1185">Reference proteome</keyword>